<protein>
    <submittedName>
        <fullName evidence="2">Uncharacterized protein</fullName>
    </submittedName>
</protein>
<evidence type="ECO:0000313" key="2">
    <source>
        <dbReference type="EMBL" id="ETO34052.1"/>
    </source>
</evidence>
<keyword evidence="3" id="KW-1185">Reference proteome</keyword>
<dbReference type="AlphaFoldDB" id="X6P8S5"/>
<proteinExistence type="predicted"/>
<gene>
    <name evidence="2" type="ORF">RFI_03043</name>
</gene>
<dbReference type="Proteomes" id="UP000023152">
    <property type="component" value="Unassembled WGS sequence"/>
</dbReference>
<accession>X6P8S5</accession>
<name>X6P8S5_RETFI</name>
<sequence length="200" mass="23052">MSLDFQHTTHHLVNQEDPVEEELEDELSATSDPKPFKLFFKCLIQPWAKYCIISTWVLVLVLGLFFAPLLLQQTQLTINSPESSDSYIAKGKMEKSFKILVGSNYVLLFSQCISSSCLNGSATIYNATGDGKCNYKCLQEKLYGKYKQYSQDHHGQFYNFTDYYTSLSVKLFCANVKKKKYTFLKKSPFFFFCKLNVYTS</sequence>
<organism evidence="2 3">
    <name type="scientific">Reticulomyxa filosa</name>
    <dbReference type="NCBI Taxonomy" id="46433"/>
    <lineage>
        <taxon>Eukaryota</taxon>
        <taxon>Sar</taxon>
        <taxon>Rhizaria</taxon>
        <taxon>Retaria</taxon>
        <taxon>Foraminifera</taxon>
        <taxon>Monothalamids</taxon>
        <taxon>Reticulomyxidae</taxon>
        <taxon>Reticulomyxa</taxon>
    </lineage>
</organism>
<keyword evidence="1" id="KW-1133">Transmembrane helix</keyword>
<dbReference type="EMBL" id="ASPP01002911">
    <property type="protein sequence ID" value="ETO34052.1"/>
    <property type="molecule type" value="Genomic_DNA"/>
</dbReference>
<comment type="caution">
    <text evidence="2">The sequence shown here is derived from an EMBL/GenBank/DDBJ whole genome shotgun (WGS) entry which is preliminary data.</text>
</comment>
<keyword evidence="1" id="KW-0812">Transmembrane</keyword>
<evidence type="ECO:0000313" key="3">
    <source>
        <dbReference type="Proteomes" id="UP000023152"/>
    </source>
</evidence>
<feature type="transmembrane region" description="Helical" evidence="1">
    <location>
        <begin position="47"/>
        <end position="71"/>
    </location>
</feature>
<reference evidence="2 3" key="1">
    <citation type="journal article" date="2013" name="Curr. Biol.">
        <title>The Genome of the Foraminiferan Reticulomyxa filosa.</title>
        <authorList>
            <person name="Glockner G."/>
            <person name="Hulsmann N."/>
            <person name="Schleicher M."/>
            <person name="Noegel A.A."/>
            <person name="Eichinger L."/>
            <person name="Gallinger C."/>
            <person name="Pawlowski J."/>
            <person name="Sierra R."/>
            <person name="Euteneuer U."/>
            <person name="Pillet L."/>
            <person name="Moustafa A."/>
            <person name="Platzer M."/>
            <person name="Groth M."/>
            <person name="Szafranski K."/>
            <person name="Schliwa M."/>
        </authorList>
    </citation>
    <scope>NUCLEOTIDE SEQUENCE [LARGE SCALE GENOMIC DNA]</scope>
</reference>
<keyword evidence="1" id="KW-0472">Membrane</keyword>
<evidence type="ECO:0000256" key="1">
    <source>
        <dbReference type="SAM" id="Phobius"/>
    </source>
</evidence>